<dbReference type="EMBL" id="JAYMYQ010000005">
    <property type="protein sequence ID" value="KAK7327663.1"/>
    <property type="molecule type" value="Genomic_DNA"/>
</dbReference>
<evidence type="ECO:0000256" key="1">
    <source>
        <dbReference type="SAM" id="Phobius"/>
    </source>
</evidence>
<proteinExistence type="predicted"/>
<name>A0AAN9QDW2_CANGL</name>
<keyword evidence="1" id="KW-0812">Transmembrane</keyword>
<keyword evidence="3" id="KW-1185">Reference proteome</keyword>
<organism evidence="2 3">
    <name type="scientific">Canavalia gladiata</name>
    <name type="common">Sword bean</name>
    <name type="synonym">Dolichos gladiatus</name>
    <dbReference type="NCBI Taxonomy" id="3824"/>
    <lineage>
        <taxon>Eukaryota</taxon>
        <taxon>Viridiplantae</taxon>
        <taxon>Streptophyta</taxon>
        <taxon>Embryophyta</taxon>
        <taxon>Tracheophyta</taxon>
        <taxon>Spermatophyta</taxon>
        <taxon>Magnoliopsida</taxon>
        <taxon>eudicotyledons</taxon>
        <taxon>Gunneridae</taxon>
        <taxon>Pentapetalae</taxon>
        <taxon>rosids</taxon>
        <taxon>fabids</taxon>
        <taxon>Fabales</taxon>
        <taxon>Fabaceae</taxon>
        <taxon>Papilionoideae</taxon>
        <taxon>50 kb inversion clade</taxon>
        <taxon>NPAAA clade</taxon>
        <taxon>indigoferoid/millettioid clade</taxon>
        <taxon>Phaseoleae</taxon>
        <taxon>Canavalia</taxon>
    </lineage>
</organism>
<feature type="transmembrane region" description="Helical" evidence="1">
    <location>
        <begin position="126"/>
        <end position="147"/>
    </location>
</feature>
<evidence type="ECO:0000313" key="2">
    <source>
        <dbReference type="EMBL" id="KAK7327663.1"/>
    </source>
</evidence>
<protein>
    <submittedName>
        <fullName evidence="2">Uncharacterized protein</fullName>
    </submittedName>
</protein>
<dbReference type="AlphaFoldDB" id="A0AAN9QDW2"/>
<comment type="caution">
    <text evidence="2">The sequence shown here is derived from an EMBL/GenBank/DDBJ whole genome shotgun (WGS) entry which is preliminary data.</text>
</comment>
<gene>
    <name evidence="2" type="ORF">VNO77_21748</name>
</gene>
<evidence type="ECO:0000313" key="3">
    <source>
        <dbReference type="Proteomes" id="UP001367508"/>
    </source>
</evidence>
<sequence length="198" mass="21966">MENCFLWGSNLGSRGNKQSAQPAELSHSLRGSFGTVSSHGGVAKFGLRHVHSHNTILEDYGLVHYRGNSACVGVVHEWRQLEQRSNLSKTESREKPNSTQDLLPFMYVTLFFILVIPLLCCLGPKTFLLFEVLLIAPILILGCSTASKTRVVTCREEDPFLLSLLSSLYSIFIPSSRGSISLDPDVRAESPPRRIHTP</sequence>
<dbReference type="Proteomes" id="UP001367508">
    <property type="component" value="Unassembled WGS sequence"/>
</dbReference>
<accession>A0AAN9QDW2</accession>
<keyword evidence="1" id="KW-1133">Transmembrane helix</keyword>
<reference evidence="2 3" key="1">
    <citation type="submission" date="2024-01" db="EMBL/GenBank/DDBJ databases">
        <title>The genomes of 5 underutilized Papilionoideae crops provide insights into root nodulation and disease resistanc.</title>
        <authorList>
            <person name="Jiang F."/>
        </authorList>
    </citation>
    <scope>NUCLEOTIDE SEQUENCE [LARGE SCALE GENOMIC DNA]</scope>
    <source>
        <strain evidence="2">LVBAO_FW01</strain>
        <tissue evidence="2">Leaves</tissue>
    </source>
</reference>
<feature type="transmembrane region" description="Helical" evidence="1">
    <location>
        <begin position="102"/>
        <end position="120"/>
    </location>
</feature>
<keyword evidence="1" id="KW-0472">Membrane</keyword>